<accession>A0ABN8Y0K4</accession>
<reference evidence="2" key="1">
    <citation type="submission" date="2023-04" db="EMBL/GenBank/DDBJ databases">
        <authorList>
            <consortium name="ELIXIR-Norway"/>
        </authorList>
    </citation>
    <scope>NUCLEOTIDE SEQUENCE [LARGE SCALE GENOMIC DNA]</scope>
</reference>
<feature type="region of interest" description="Disordered" evidence="1">
    <location>
        <begin position="1"/>
        <end position="82"/>
    </location>
</feature>
<feature type="compositionally biased region" description="Low complexity" evidence="1">
    <location>
        <begin position="19"/>
        <end position="28"/>
    </location>
</feature>
<gene>
    <name evidence="2" type="ORF">MRATA1EN1_LOCUS2321</name>
</gene>
<evidence type="ECO:0000313" key="3">
    <source>
        <dbReference type="Proteomes" id="UP001176941"/>
    </source>
</evidence>
<keyword evidence="3" id="KW-1185">Reference proteome</keyword>
<name>A0ABN8Y0K4_RANTA</name>
<evidence type="ECO:0000256" key="1">
    <source>
        <dbReference type="SAM" id="MobiDB-lite"/>
    </source>
</evidence>
<feature type="compositionally biased region" description="Gly residues" evidence="1">
    <location>
        <begin position="53"/>
        <end position="66"/>
    </location>
</feature>
<sequence length="129" mass="13242">MQRSAPAPEQRLGLPTLVASGSGPRSAGAGLGRGLELGLPGRPAPPRGLRPAGDGGVVSSGAGGTGLMRMRTGAEHRSHPGVRWLRSSRWKVGENLGARAAQPDPRPLDRARVLSSLPPDISRNPPGPS</sequence>
<dbReference type="Proteomes" id="UP001176941">
    <property type="component" value="Chromosome 10"/>
</dbReference>
<proteinExistence type="predicted"/>
<organism evidence="2 3">
    <name type="scientific">Rangifer tarandus platyrhynchus</name>
    <name type="common">Svalbard reindeer</name>
    <dbReference type="NCBI Taxonomy" id="3082113"/>
    <lineage>
        <taxon>Eukaryota</taxon>
        <taxon>Metazoa</taxon>
        <taxon>Chordata</taxon>
        <taxon>Craniata</taxon>
        <taxon>Vertebrata</taxon>
        <taxon>Euteleostomi</taxon>
        <taxon>Mammalia</taxon>
        <taxon>Eutheria</taxon>
        <taxon>Laurasiatheria</taxon>
        <taxon>Artiodactyla</taxon>
        <taxon>Ruminantia</taxon>
        <taxon>Pecora</taxon>
        <taxon>Cervidae</taxon>
        <taxon>Odocoileinae</taxon>
        <taxon>Rangifer</taxon>
    </lineage>
</organism>
<feature type="region of interest" description="Disordered" evidence="1">
    <location>
        <begin position="95"/>
        <end position="129"/>
    </location>
</feature>
<evidence type="ECO:0000313" key="2">
    <source>
        <dbReference type="EMBL" id="CAI9153359.1"/>
    </source>
</evidence>
<protein>
    <submittedName>
        <fullName evidence="2">Uncharacterized protein</fullName>
    </submittedName>
</protein>
<dbReference type="EMBL" id="OX459946">
    <property type="protein sequence ID" value="CAI9153359.1"/>
    <property type="molecule type" value="Genomic_DNA"/>
</dbReference>